<dbReference type="AlphaFoldDB" id="A0A183HNR5"/>
<dbReference type="EMBL" id="UZAJ01010883">
    <property type="protein sequence ID" value="VDO58819.1"/>
    <property type="molecule type" value="Genomic_DNA"/>
</dbReference>
<reference evidence="4" key="1">
    <citation type="submission" date="2016-06" db="UniProtKB">
        <authorList>
            <consortium name="WormBaseParasite"/>
        </authorList>
    </citation>
    <scope>IDENTIFICATION</scope>
</reference>
<protein>
    <submittedName>
        <fullName evidence="2 4">Uncharacterized protein</fullName>
    </submittedName>
</protein>
<reference evidence="2 3" key="2">
    <citation type="submission" date="2018-11" db="EMBL/GenBank/DDBJ databases">
        <authorList>
            <consortium name="Pathogen Informatics"/>
        </authorList>
    </citation>
    <scope>NUCLEOTIDE SEQUENCE [LARGE SCALE GENOMIC DNA]</scope>
</reference>
<dbReference type="WBParaSite" id="OFLC_0000912601-mRNA-1">
    <property type="protein sequence ID" value="OFLC_0000912601-mRNA-1"/>
    <property type="gene ID" value="OFLC_0000912601"/>
</dbReference>
<proteinExistence type="predicted"/>
<name>A0A183HNR5_9BILA</name>
<feature type="compositionally biased region" description="Basic and acidic residues" evidence="1">
    <location>
        <begin position="31"/>
        <end position="66"/>
    </location>
</feature>
<gene>
    <name evidence="2" type="ORF">OFLC_LOCUS9130</name>
</gene>
<sequence>MTNESVFSSSIQNASDDADLQNLNALDSELEDHPRPESLEGTVESKKSEESREEMSKDKKQNMDQKKIKEIEVFDTRQMSVNAAAFTTDLDGSFEVLDK</sequence>
<feature type="compositionally biased region" description="Polar residues" evidence="1">
    <location>
        <begin position="1"/>
        <end position="12"/>
    </location>
</feature>
<organism evidence="4">
    <name type="scientific">Onchocerca flexuosa</name>
    <dbReference type="NCBI Taxonomy" id="387005"/>
    <lineage>
        <taxon>Eukaryota</taxon>
        <taxon>Metazoa</taxon>
        <taxon>Ecdysozoa</taxon>
        <taxon>Nematoda</taxon>
        <taxon>Chromadorea</taxon>
        <taxon>Rhabditida</taxon>
        <taxon>Spirurina</taxon>
        <taxon>Spiruromorpha</taxon>
        <taxon>Filarioidea</taxon>
        <taxon>Onchocercidae</taxon>
        <taxon>Onchocerca</taxon>
    </lineage>
</organism>
<feature type="region of interest" description="Disordered" evidence="1">
    <location>
        <begin position="1"/>
        <end position="66"/>
    </location>
</feature>
<accession>A0A183HNR5</accession>
<dbReference type="Proteomes" id="UP000267606">
    <property type="component" value="Unassembled WGS sequence"/>
</dbReference>
<evidence type="ECO:0000313" key="2">
    <source>
        <dbReference type="EMBL" id="VDO58819.1"/>
    </source>
</evidence>
<evidence type="ECO:0000256" key="1">
    <source>
        <dbReference type="SAM" id="MobiDB-lite"/>
    </source>
</evidence>
<evidence type="ECO:0000313" key="3">
    <source>
        <dbReference type="Proteomes" id="UP000267606"/>
    </source>
</evidence>
<keyword evidence="3" id="KW-1185">Reference proteome</keyword>
<evidence type="ECO:0000313" key="4">
    <source>
        <dbReference type="WBParaSite" id="OFLC_0000912601-mRNA-1"/>
    </source>
</evidence>